<evidence type="ECO:0000313" key="2">
    <source>
        <dbReference type="EMBL" id="MEN7549004.1"/>
    </source>
</evidence>
<reference evidence="2 3" key="1">
    <citation type="submission" date="2024-04" db="EMBL/GenBank/DDBJ databases">
        <title>Novel genus in family Flammeovirgaceae.</title>
        <authorList>
            <person name="Nguyen T.H."/>
            <person name="Vuong T.Q."/>
            <person name="Le H."/>
            <person name="Kim S.-G."/>
        </authorList>
    </citation>
    <scope>NUCLEOTIDE SEQUENCE [LARGE SCALE GENOMIC DNA]</scope>
    <source>
        <strain evidence="2 3">JCM 23209</strain>
    </source>
</reference>
<organism evidence="2 3">
    <name type="scientific">Rapidithrix thailandica</name>
    <dbReference type="NCBI Taxonomy" id="413964"/>
    <lineage>
        <taxon>Bacteria</taxon>
        <taxon>Pseudomonadati</taxon>
        <taxon>Bacteroidota</taxon>
        <taxon>Cytophagia</taxon>
        <taxon>Cytophagales</taxon>
        <taxon>Flammeovirgaceae</taxon>
        <taxon>Rapidithrix</taxon>
    </lineage>
</organism>
<feature type="domain" description="DUF7832" evidence="1">
    <location>
        <begin position="4"/>
        <end position="115"/>
    </location>
</feature>
<gene>
    <name evidence="2" type="ORF">AAG747_13860</name>
</gene>
<dbReference type="RefSeq" id="WP_346821777.1">
    <property type="nucleotide sequence ID" value="NZ_JBDKWZ010000007.1"/>
</dbReference>
<evidence type="ECO:0000313" key="3">
    <source>
        <dbReference type="Proteomes" id="UP001403385"/>
    </source>
</evidence>
<evidence type="ECO:0000259" key="1">
    <source>
        <dbReference type="Pfam" id="PF25191"/>
    </source>
</evidence>
<dbReference type="Pfam" id="PF25191">
    <property type="entry name" value="DUF7832"/>
    <property type="match status" value="1"/>
</dbReference>
<proteinExistence type="predicted"/>
<dbReference type="AlphaFoldDB" id="A0AAW9S9H1"/>
<dbReference type="InterPro" id="IPR057154">
    <property type="entry name" value="DUF7832"/>
</dbReference>
<name>A0AAW9S9H1_9BACT</name>
<protein>
    <recommendedName>
        <fullName evidence="1">DUF7832 domain-containing protein</fullName>
    </recommendedName>
</protein>
<comment type="caution">
    <text evidence="2">The sequence shown here is derived from an EMBL/GenBank/DDBJ whole genome shotgun (WGS) entry which is preliminary data.</text>
</comment>
<accession>A0AAW9S9H1</accession>
<sequence>MQQVIDDVREHFQNNFPEELPVENAYLPIGVFLAWVIEQELYSSFFEDEFETQILRFKRHETCCGILAELWDGYVAEEQLNEEGKKFAQYYYGNGIYLKDFQETLGKNLPSIYYVADNWQNYNRMRCRIDERFYDWKFMSQY</sequence>
<dbReference type="EMBL" id="JBDKWZ010000007">
    <property type="protein sequence ID" value="MEN7549004.1"/>
    <property type="molecule type" value="Genomic_DNA"/>
</dbReference>
<dbReference type="Proteomes" id="UP001403385">
    <property type="component" value="Unassembled WGS sequence"/>
</dbReference>
<keyword evidence="3" id="KW-1185">Reference proteome</keyword>